<dbReference type="KEGG" id="xce:Xcel_0310"/>
<name>D1BV78_XYLCX</name>
<dbReference type="InterPro" id="IPR036661">
    <property type="entry name" value="Luciferase-like_sf"/>
</dbReference>
<evidence type="ECO:0000313" key="6">
    <source>
        <dbReference type="EMBL" id="ACZ29349.1"/>
    </source>
</evidence>
<dbReference type="Gene3D" id="3.20.20.30">
    <property type="entry name" value="Luciferase-like domain"/>
    <property type="match status" value="1"/>
</dbReference>
<organism evidence="6 7">
    <name type="scientific">Xylanimonas cellulosilytica (strain DSM 15894 / JCM 12276 / CECT 5975 / KCTC 9989 / LMG 20990 / NBRC 107835 / XIL07)</name>
    <dbReference type="NCBI Taxonomy" id="446471"/>
    <lineage>
        <taxon>Bacteria</taxon>
        <taxon>Bacillati</taxon>
        <taxon>Actinomycetota</taxon>
        <taxon>Actinomycetes</taxon>
        <taxon>Micrococcales</taxon>
        <taxon>Promicromonosporaceae</taxon>
        <taxon>Xylanimonas</taxon>
    </lineage>
</organism>
<dbReference type="STRING" id="446471.Xcel_0310"/>
<keyword evidence="4 6" id="KW-0503">Monooxygenase</keyword>
<evidence type="ECO:0000256" key="1">
    <source>
        <dbReference type="ARBA" id="ARBA00022630"/>
    </source>
</evidence>
<keyword evidence="1" id="KW-0285">Flavoprotein</keyword>
<reference evidence="7" key="1">
    <citation type="submission" date="2009-11" db="EMBL/GenBank/DDBJ databases">
        <title>The complete chromosome of Xylanimonas cellulosilytica DSM 15894.</title>
        <authorList>
            <consortium name="US DOE Joint Genome Institute (JGI-PGF)"/>
            <person name="Lucas S."/>
            <person name="Copeland A."/>
            <person name="Lapidus A."/>
            <person name="Glavina del Rio T."/>
            <person name="Dalin E."/>
            <person name="Tice H."/>
            <person name="Bruce D."/>
            <person name="Goodwin L."/>
            <person name="Pitluck S."/>
            <person name="Kyrpides N."/>
            <person name="Mavromatis K."/>
            <person name="Ivanova N."/>
            <person name="Mikhailova N."/>
            <person name="Foster B."/>
            <person name="Clum A."/>
            <person name="Brettin T."/>
            <person name="Detter J.C."/>
            <person name="Han C."/>
            <person name="Larimer F."/>
            <person name="Land M."/>
            <person name="Hauser L."/>
            <person name="Markowitz V."/>
            <person name="Cheng J.F."/>
            <person name="Hugenholtz P."/>
            <person name="Woyke T."/>
            <person name="Wu D."/>
            <person name="Gehrich-Schroeter G."/>
            <person name="Schneider S."/>
            <person name="Pukall S.R."/>
            <person name="Klenk H.P."/>
            <person name="Eisen J.A."/>
        </authorList>
    </citation>
    <scope>NUCLEOTIDE SEQUENCE [LARGE SCALE GENOMIC DNA]</scope>
    <source>
        <strain evidence="7">DSM 15894 / CECT 5975 / LMG 20990 / XIL07</strain>
    </source>
</reference>
<evidence type="ECO:0000256" key="3">
    <source>
        <dbReference type="ARBA" id="ARBA00023002"/>
    </source>
</evidence>
<feature type="domain" description="Luciferase-like" evidence="5">
    <location>
        <begin position="13"/>
        <end position="331"/>
    </location>
</feature>
<reference evidence="6 7" key="2">
    <citation type="journal article" date="2010" name="Stand. Genomic Sci.">
        <title>Complete genome sequence of Xylanimonas cellulosilytica type strain (XIL07).</title>
        <authorList>
            <person name="Foster B."/>
            <person name="Pukall R."/>
            <person name="Abt B."/>
            <person name="Nolan M."/>
            <person name="Glavina Del Rio T."/>
            <person name="Chen F."/>
            <person name="Lucas S."/>
            <person name="Tice H."/>
            <person name="Pitluck S."/>
            <person name="Cheng J.-F."/>
            <person name="Chertkov O."/>
            <person name="Brettin T."/>
            <person name="Han C."/>
            <person name="Detter J.C."/>
            <person name="Bruce D."/>
            <person name="Goodwin L."/>
            <person name="Ivanova N."/>
            <person name="Mavromatis K."/>
            <person name="Pati A."/>
            <person name="Mikhailova N."/>
            <person name="Chen A."/>
            <person name="Palaniappan K."/>
            <person name="Land M."/>
            <person name="Hauser L."/>
            <person name="Chang Y.-J."/>
            <person name="Jeffries C.D."/>
            <person name="Chain P."/>
            <person name="Rohde M."/>
            <person name="Goeker M."/>
            <person name="Bristow J."/>
            <person name="Eisen J.A."/>
            <person name="Markowitz V."/>
            <person name="Hugenholtz P."/>
            <person name="Kyrpides N.C."/>
            <person name="Klenk H.-P."/>
            <person name="Lapidus A."/>
        </authorList>
    </citation>
    <scope>NUCLEOTIDE SEQUENCE [LARGE SCALE GENOMIC DNA]</scope>
    <source>
        <strain evidence="7">DSM 15894 / CECT 5975 / LMG 20990 / XIL07</strain>
    </source>
</reference>
<dbReference type="InterPro" id="IPR011251">
    <property type="entry name" value="Luciferase-like_dom"/>
</dbReference>
<dbReference type="HOGENOM" id="CLU_027853_1_2_11"/>
<dbReference type="SUPFAM" id="SSF51679">
    <property type="entry name" value="Bacterial luciferase-like"/>
    <property type="match status" value="1"/>
</dbReference>
<sequence>MSIPVLESNHFRLGLFSSNCSGGLAVTTIPERWSASWEDNLRLAKLADETGIDFMLPIARWIGYGGETNFHEGVLEPVPWATAILAHTERLTAFATVHTAFNHPAVTAKQLATIDQMAPGRVGVNVVAGWNQPEYVAMGVDLPQDHDSRYELAQEWIDVLTTLWSRDGRYDLTGRFWNLERIESVPKPAARRLPILNAGSSVQGKAYAARNADFVFTIVGGPEDGAGVVKELEANSAALGRKAGVLTPTHVVCRPTRKEAEEYLHYYAEENADWDAVDNLMKLQGLHAQSFSKDLLQNFRSRFAAGHGTCPLIGSPDDVADEIERFAKAGFGGITMAFVDYVGELEYFAQEVMPRLVKKGLRPEDLG</sequence>
<dbReference type="InterPro" id="IPR050172">
    <property type="entry name" value="SsuD_RutA_monooxygenase"/>
</dbReference>
<dbReference type="OrthoDB" id="9814695at2"/>
<dbReference type="Proteomes" id="UP000002255">
    <property type="component" value="Chromosome"/>
</dbReference>
<accession>D1BV78</accession>
<keyword evidence="2" id="KW-0288">FMN</keyword>
<dbReference type="EMBL" id="CP001821">
    <property type="protein sequence ID" value="ACZ29349.1"/>
    <property type="molecule type" value="Genomic_DNA"/>
</dbReference>
<dbReference type="CDD" id="cd01094">
    <property type="entry name" value="Alkanesulfonate_monoxygenase"/>
    <property type="match status" value="1"/>
</dbReference>
<dbReference type="eggNOG" id="COG2141">
    <property type="taxonomic scope" value="Bacteria"/>
</dbReference>
<evidence type="ECO:0000259" key="5">
    <source>
        <dbReference type="Pfam" id="PF00296"/>
    </source>
</evidence>
<dbReference type="PANTHER" id="PTHR42847">
    <property type="entry name" value="ALKANESULFONATE MONOOXYGENASE"/>
    <property type="match status" value="1"/>
</dbReference>
<evidence type="ECO:0000256" key="2">
    <source>
        <dbReference type="ARBA" id="ARBA00022643"/>
    </source>
</evidence>
<dbReference type="GO" id="GO:0004497">
    <property type="term" value="F:monooxygenase activity"/>
    <property type="evidence" value="ECO:0007669"/>
    <property type="project" value="UniProtKB-KW"/>
</dbReference>
<protein>
    <submittedName>
        <fullName evidence="6">Luciferase-like monooxygenase</fullName>
    </submittedName>
</protein>
<dbReference type="RefSeq" id="WP_012877094.1">
    <property type="nucleotide sequence ID" value="NC_013530.1"/>
</dbReference>
<dbReference type="AlphaFoldDB" id="D1BV78"/>
<dbReference type="GO" id="GO:0016705">
    <property type="term" value="F:oxidoreductase activity, acting on paired donors, with incorporation or reduction of molecular oxygen"/>
    <property type="evidence" value="ECO:0007669"/>
    <property type="project" value="InterPro"/>
</dbReference>
<evidence type="ECO:0000256" key="4">
    <source>
        <dbReference type="ARBA" id="ARBA00023033"/>
    </source>
</evidence>
<evidence type="ECO:0000313" key="7">
    <source>
        <dbReference type="Proteomes" id="UP000002255"/>
    </source>
</evidence>
<dbReference type="Pfam" id="PF00296">
    <property type="entry name" value="Bac_luciferase"/>
    <property type="match status" value="1"/>
</dbReference>
<keyword evidence="3" id="KW-0560">Oxidoreductase</keyword>
<dbReference type="PANTHER" id="PTHR42847:SF4">
    <property type="entry name" value="ALKANESULFONATE MONOOXYGENASE-RELATED"/>
    <property type="match status" value="1"/>
</dbReference>
<proteinExistence type="predicted"/>
<keyword evidence="7" id="KW-1185">Reference proteome</keyword>
<gene>
    <name evidence="6" type="ordered locus">Xcel_0310</name>
</gene>